<dbReference type="eggNOG" id="ENOG5031IK1">
    <property type="taxonomic scope" value="Bacteria"/>
</dbReference>
<sequence>MQQLEIDIRDVAYYTELAAHHNWHTAARAAMNDLANSGRPFTADDFRRLMADAPTPHHPNTIGSFFRTCKTEGLITTTENSRRSTAPSRRGALIHEWVGVPKTTIPSGEDAA</sequence>
<dbReference type="STRING" id="1203190.GCA_000312345_00449"/>
<dbReference type="Proteomes" id="UP000182237">
    <property type="component" value="Chromosome I"/>
</dbReference>
<evidence type="ECO:0000313" key="1">
    <source>
        <dbReference type="EMBL" id="SDR77440.1"/>
    </source>
</evidence>
<accession>A0A1H1LSU5</accession>
<proteinExistence type="predicted"/>
<dbReference type="AlphaFoldDB" id="A0A1H1LSU5"/>
<gene>
    <name evidence="1" type="ORF">SAMN04488539_0320</name>
</gene>
<dbReference type="RefSeq" id="WP_019193318.1">
    <property type="nucleotide sequence ID" value="NZ_LT629765.1"/>
</dbReference>
<dbReference type="OrthoDB" id="4416901at2"/>
<evidence type="ECO:0000313" key="2">
    <source>
        <dbReference type="Proteomes" id="UP000182237"/>
    </source>
</evidence>
<organism evidence="1 2">
    <name type="scientific">Corynebacterium timonense</name>
    <dbReference type="NCBI Taxonomy" id="441500"/>
    <lineage>
        <taxon>Bacteria</taxon>
        <taxon>Bacillati</taxon>
        <taxon>Actinomycetota</taxon>
        <taxon>Actinomycetes</taxon>
        <taxon>Mycobacteriales</taxon>
        <taxon>Corynebacteriaceae</taxon>
        <taxon>Corynebacterium</taxon>
    </lineage>
</organism>
<protein>
    <submittedName>
        <fullName evidence="1">Uncharacterized protein</fullName>
    </submittedName>
</protein>
<keyword evidence="2" id="KW-1185">Reference proteome</keyword>
<dbReference type="EMBL" id="LT629765">
    <property type="protein sequence ID" value="SDR77440.1"/>
    <property type="molecule type" value="Genomic_DNA"/>
</dbReference>
<name>A0A1H1LSU5_9CORY</name>
<reference evidence="1 2" key="1">
    <citation type="submission" date="2016-10" db="EMBL/GenBank/DDBJ databases">
        <authorList>
            <person name="de Groot N.N."/>
        </authorList>
    </citation>
    <scope>NUCLEOTIDE SEQUENCE [LARGE SCALE GENOMIC DNA]</scope>
    <source>
        <strain evidence="1 2">DSM 45434</strain>
    </source>
</reference>